<keyword evidence="5 9" id="KW-0812">Transmembrane</keyword>
<comment type="subcellular location">
    <subcellularLocation>
        <location evidence="1">Endomembrane system</location>
        <topology evidence="1">Multi-pass membrane protein</topology>
    </subcellularLocation>
</comment>
<feature type="transmembrane region" description="Helical" evidence="9">
    <location>
        <begin position="218"/>
        <end position="239"/>
    </location>
</feature>
<comment type="caution">
    <text evidence="10">The sequence shown here is derived from an EMBL/GenBank/DDBJ whole genome shotgun (WGS) entry which is preliminary data.</text>
</comment>
<comment type="similarity">
    <text evidence="2">Belongs to the SWEET sugar transporter family.</text>
</comment>
<keyword evidence="7 9" id="KW-1133">Transmembrane helix</keyword>
<proteinExistence type="inferred from homology"/>
<dbReference type="Gene3D" id="1.20.1280.290">
    <property type="match status" value="1"/>
</dbReference>
<accession>A0AA36HLR7</accession>
<keyword evidence="4" id="KW-0762">Sugar transport</keyword>
<evidence type="ECO:0000256" key="8">
    <source>
        <dbReference type="ARBA" id="ARBA00023136"/>
    </source>
</evidence>
<evidence type="ECO:0000256" key="9">
    <source>
        <dbReference type="SAM" id="Phobius"/>
    </source>
</evidence>
<keyword evidence="11" id="KW-1185">Reference proteome</keyword>
<dbReference type="EMBL" id="CAUJNA010000082">
    <property type="protein sequence ID" value="CAJ1371494.1"/>
    <property type="molecule type" value="Genomic_DNA"/>
</dbReference>
<keyword evidence="8 9" id="KW-0472">Membrane</keyword>
<feature type="transmembrane region" description="Helical" evidence="9">
    <location>
        <begin position="245"/>
        <end position="266"/>
    </location>
</feature>
<evidence type="ECO:0000313" key="11">
    <source>
        <dbReference type="Proteomes" id="UP001178507"/>
    </source>
</evidence>
<dbReference type="InterPro" id="IPR047664">
    <property type="entry name" value="SWEET"/>
</dbReference>
<evidence type="ECO:0000256" key="6">
    <source>
        <dbReference type="ARBA" id="ARBA00022737"/>
    </source>
</evidence>
<evidence type="ECO:0000256" key="3">
    <source>
        <dbReference type="ARBA" id="ARBA00022448"/>
    </source>
</evidence>
<organism evidence="10 11">
    <name type="scientific">Effrenium voratum</name>
    <dbReference type="NCBI Taxonomy" id="2562239"/>
    <lineage>
        <taxon>Eukaryota</taxon>
        <taxon>Sar</taxon>
        <taxon>Alveolata</taxon>
        <taxon>Dinophyceae</taxon>
        <taxon>Suessiales</taxon>
        <taxon>Symbiodiniaceae</taxon>
        <taxon>Effrenium</taxon>
    </lineage>
</organism>
<dbReference type="Proteomes" id="UP001178507">
    <property type="component" value="Unassembled WGS sequence"/>
</dbReference>
<gene>
    <name evidence="10" type="ORF">EVOR1521_LOCUS1794</name>
</gene>
<dbReference type="GO" id="GO:0051119">
    <property type="term" value="F:sugar transmembrane transporter activity"/>
    <property type="evidence" value="ECO:0007669"/>
    <property type="project" value="InterPro"/>
</dbReference>
<dbReference type="AlphaFoldDB" id="A0AA36HLR7"/>
<keyword evidence="6" id="KW-0677">Repeat</keyword>
<protein>
    <submittedName>
        <fullName evidence="10">Uncharacterized protein</fullName>
    </submittedName>
</protein>
<evidence type="ECO:0000313" key="10">
    <source>
        <dbReference type="EMBL" id="CAJ1371494.1"/>
    </source>
</evidence>
<name>A0AA36HLR7_9DINO</name>
<reference evidence="10" key="1">
    <citation type="submission" date="2023-08" db="EMBL/GenBank/DDBJ databases">
        <authorList>
            <person name="Chen Y."/>
            <person name="Shah S."/>
            <person name="Dougan E. K."/>
            <person name="Thang M."/>
            <person name="Chan C."/>
        </authorList>
    </citation>
    <scope>NUCLEOTIDE SEQUENCE</scope>
</reference>
<evidence type="ECO:0000256" key="1">
    <source>
        <dbReference type="ARBA" id="ARBA00004127"/>
    </source>
</evidence>
<feature type="transmembrane region" description="Helical" evidence="9">
    <location>
        <begin position="89"/>
        <end position="113"/>
    </location>
</feature>
<dbReference type="Pfam" id="PF03083">
    <property type="entry name" value="MtN3_slv"/>
    <property type="match status" value="1"/>
</dbReference>
<feature type="transmembrane region" description="Helical" evidence="9">
    <location>
        <begin position="186"/>
        <end position="206"/>
    </location>
</feature>
<dbReference type="GO" id="GO:0016020">
    <property type="term" value="C:membrane"/>
    <property type="evidence" value="ECO:0007669"/>
    <property type="project" value="InterPro"/>
</dbReference>
<feature type="transmembrane region" description="Helical" evidence="9">
    <location>
        <begin position="27"/>
        <end position="46"/>
    </location>
</feature>
<evidence type="ECO:0000256" key="7">
    <source>
        <dbReference type="ARBA" id="ARBA00022989"/>
    </source>
</evidence>
<dbReference type="GO" id="GO:0012505">
    <property type="term" value="C:endomembrane system"/>
    <property type="evidence" value="ECO:0007669"/>
    <property type="project" value="UniProtKB-SubCell"/>
</dbReference>
<dbReference type="InterPro" id="IPR004316">
    <property type="entry name" value="SWEET_rpt"/>
</dbReference>
<dbReference type="PANTHER" id="PTHR10791">
    <property type="entry name" value="RAG1-ACTIVATING PROTEIN 1"/>
    <property type="match status" value="1"/>
</dbReference>
<evidence type="ECO:0000256" key="4">
    <source>
        <dbReference type="ARBA" id="ARBA00022597"/>
    </source>
</evidence>
<sequence>MLATLYTRLEAGYNIAVKSAGLSGIRLLLLHLTGFAGLALNVGISVSPWRAMRSNRDSGSLRGLDTRSWPLLMYSNLFWSGYATYHGDIWQFCATLPASLVWLFFIVSAIRLLGQEEGDLAKGLEGQGWNLDVLREFRQRRLWSLELESFGGLLVGFLIMVVLGPWEIPGLEVLQTTLKPDMKAEALGLICCIGTCLAYGNPVFRLAGYVWRRDASPVFVPMTLAIFISASTWCAYGIIIERIYITIPNGIGAVVALAQLVLRAIFPGTSTSETSQAKLDMAKWVYEDYLKWQRNYRRQSAVVSSDEPSAKGPRLSADVII</sequence>
<evidence type="ECO:0000256" key="5">
    <source>
        <dbReference type="ARBA" id="ARBA00022692"/>
    </source>
</evidence>
<evidence type="ECO:0000256" key="2">
    <source>
        <dbReference type="ARBA" id="ARBA00007809"/>
    </source>
</evidence>
<keyword evidence="3" id="KW-0813">Transport</keyword>
<feature type="transmembrane region" description="Helical" evidence="9">
    <location>
        <begin position="145"/>
        <end position="166"/>
    </location>
</feature>